<dbReference type="InterPro" id="IPR050065">
    <property type="entry name" value="GlmU-like"/>
</dbReference>
<dbReference type="SUPFAM" id="SSF53448">
    <property type="entry name" value="Nucleotide-diphospho-sugar transferases"/>
    <property type="match status" value="1"/>
</dbReference>
<keyword evidence="1" id="KW-0808">Transferase</keyword>
<evidence type="ECO:0000256" key="2">
    <source>
        <dbReference type="ARBA" id="ARBA00022695"/>
    </source>
</evidence>
<dbReference type="CDD" id="cd02523">
    <property type="entry name" value="PC_cytidylyltransferase"/>
    <property type="match status" value="1"/>
</dbReference>
<evidence type="ECO:0000259" key="3">
    <source>
        <dbReference type="Pfam" id="PF12804"/>
    </source>
</evidence>
<protein>
    <submittedName>
        <fullName evidence="4">Choline permease LicB</fullName>
    </submittedName>
</protein>
<dbReference type="PANTHER" id="PTHR43584">
    <property type="entry name" value="NUCLEOTIDYL TRANSFERASE"/>
    <property type="match status" value="1"/>
</dbReference>
<sequence length="271" mass="31013">MDMHKRTGNVMGYQWRRNMHKVRAVMMAAGLGSRLYGKGETHPHKALLRFGGRSLLQRHVETLYSLGVCDLSIVVGYHPEAVGQELVRLNALDYVTMRYNPRFRRGSLLSLWTVRDVLRSGADILLMDADVLYHRDLIRRLMDTPHGNCFLLDRNVESTEETEEPVRLYLRNGQPVEFRKVVTTDVVYDTMGEWPGFLRLVAENAAMLADRLEVFVTAGRLDDPYEEAIRDETLARPDAFGVEDITGLPWIEIDFPADVKRALCRILPQIA</sequence>
<dbReference type="Gene3D" id="3.90.550.10">
    <property type="entry name" value="Spore Coat Polysaccharide Biosynthesis Protein SpsA, Chain A"/>
    <property type="match status" value="1"/>
</dbReference>
<dbReference type="InterPro" id="IPR025877">
    <property type="entry name" value="MobA-like_NTP_Trfase"/>
</dbReference>
<dbReference type="GO" id="GO:0016779">
    <property type="term" value="F:nucleotidyltransferase activity"/>
    <property type="evidence" value="ECO:0007669"/>
    <property type="project" value="UniProtKB-KW"/>
</dbReference>
<dbReference type="AlphaFoldDB" id="A0A484H7V8"/>
<proteinExistence type="predicted"/>
<dbReference type="EMBL" id="LR026963">
    <property type="protein sequence ID" value="VBB69720.1"/>
    <property type="molecule type" value="Genomic_DNA"/>
</dbReference>
<gene>
    <name evidence="4" type="ORF">RIEGSTA812A_PEG_1193</name>
</gene>
<organism evidence="4">
    <name type="scientific">invertebrate metagenome</name>
    <dbReference type="NCBI Taxonomy" id="1711999"/>
    <lineage>
        <taxon>unclassified sequences</taxon>
        <taxon>metagenomes</taxon>
        <taxon>organismal metagenomes</taxon>
    </lineage>
</organism>
<dbReference type="Pfam" id="PF12804">
    <property type="entry name" value="NTP_transf_3"/>
    <property type="match status" value="1"/>
</dbReference>
<evidence type="ECO:0000313" key="4">
    <source>
        <dbReference type="EMBL" id="VBB69720.1"/>
    </source>
</evidence>
<keyword evidence="2" id="KW-0548">Nucleotidyltransferase</keyword>
<dbReference type="PANTHER" id="PTHR43584:SF5">
    <property type="entry name" value="PROTEIN LICC"/>
    <property type="match status" value="1"/>
</dbReference>
<dbReference type="InterPro" id="IPR029044">
    <property type="entry name" value="Nucleotide-diphossugar_trans"/>
</dbReference>
<name>A0A484H7V8_9ZZZZ</name>
<evidence type="ECO:0000256" key="1">
    <source>
        <dbReference type="ARBA" id="ARBA00022679"/>
    </source>
</evidence>
<feature type="domain" description="MobA-like NTP transferase" evidence="3">
    <location>
        <begin position="24"/>
        <end position="144"/>
    </location>
</feature>
<accession>A0A484H7V8</accession>
<reference evidence="4" key="1">
    <citation type="submission" date="2018-10" db="EMBL/GenBank/DDBJ databases">
        <authorList>
            <person name="Gruber-Vodicka H."/>
            <person name="Jaeckle O."/>
        </authorList>
    </citation>
    <scope>NUCLEOTIDE SEQUENCE</scope>
</reference>